<dbReference type="AlphaFoldDB" id="A0AA41UWU6"/>
<dbReference type="PANTHER" id="PTHR48044:SF23">
    <property type="entry name" value="ANTHOCYANIDIN 3-O-GLUCOSYLTRANSFERASE-LIKE"/>
    <property type="match status" value="1"/>
</dbReference>
<organism evidence="1 2">
    <name type="scientific">Papaver nudicaule</name>
    <name type="common">Iceland poppy</name>
    <dbReference type="NCBI Taxonomy" id="74823"/>
    <lineage>
        <taxon>Eukaryota</taxon>
        <taxon>Viridiplantae</taxon>
        <taxon>Streptophyta</taxon>
        <taxon>Embryophyta</taxon>
        <taxon>Tracheophyta</taxon>
        <taxon>Spermatophyta</taxon>
        <taxon>Magnoliopsida</taxon>
        <taxon>Ranunculales</taxon>
        <taxon>Papaveraceae</taxon>
        <taxon>Papaveroideae</taxon>
        <taxon>Papaver</taxon>
    </lineage>
</organism>
<keyword evidence="2" id="KW-1185">Reference proteome</keyword>
<proteinExistence type="predicted"/>
<reference evidence="1" key="1">
    <citation type="submission" date="2022-03" db="EMBL/GenBank/DDBJ databases">
        <title>A functionally conserved STORR gene fusion in Papaver species that diverged 16.8 million years ago.</title>
        <authorList>
            <person name="Catania T."/>
        </authorList>
    </citation>
    <scope>NUCLEOTIDE SEQUENCE</scope>
    <source>
        <strain evidence="1">S-191538</strain>
    </source>
</reference>
<dbReference type="PANTHER" id="PTHR48044">
    <property type="entry name" value="GLYCOSYLTRANSFERASE"/>
    <property type="match status" value="1"/>
</dbReference>
<protein>
    <submittedName>
        <fullName evidence="1">Uncharacterized protein</fullName>
    </submittedName>
</protein>
<dbReference type="Gene3D" id="3.40.50.2000">
    <property type="entry name" value="Glycogen Phosphorylase B"/>
    <property type="match status" value="2"/>
</dbReference>
<dbReference type="SUPFAM" id="SSF53756">
    <property type="entry name" value="UDP-Glycosyltransferase/glycogen phosphorylase"/>
    <property type="match status" value="1"/>
</dbReference>
<dbReference type="EMBL" id="JAJJMA010014300">
    <property type="protein sequence ID" value="MCL7022727.1"/>
    <property type="molecule type" value="Genomic_DNA"/>
</dbReference>
<accession>A0AA41UWU6</accession>
<sequence>MMELAKGLEKSEKGFIWVLRNPTGFEVGDEFRSEWLPPGFEERMRQKVRGFLSNGVPIMGWPLGSEQFYNSKLLEEELGVSLELARGFDAKIDCQKSNWLNW</sequence>
<dbReference type="GO" id="GO:1901135">
    <property type="term" value="P:carbohydrate derivative metabolic process"/>
    <property type="evidence" value="ECO:0007669"/>
    <property type="project" value="UniProtKB-ARBA"/>
</dbReference>
<name>A0AA41UWU6_PAPNU</name>
<dbReference type="Proteomes" id="UP001177140">
    <property type="component" value="Unassembled WGS sequence"/>
</dbReference>
<evidence type="ECO:0000313" key="2">
    <source>
        <dbReference type="Proteomes" id="UP001177140"/>
    </source>
</evidence>
<dbReference type="GO" id="GO:0008194">
    <property type="term" value="F:UDP-glycosyltransferase activity"/>
    <property type="evidence" value="ECO:0007669"/>
    <property type="project" value="UniProtKB-ARBA"/>
</dbReference>
<gene>
    <name evidence="1" type="ORF">MKW94_015871</name>
</gene>
<comment type="caution">
    <text evidence="1">The sequence shown here is derived from an EMBL/GenBank/DDBJ whole genome shotgun (WGS) entry which is preliminary data.</text>
</comment>
<evidence type="ECO:0000313" key="1">
    <source>
        <dbReference type="EMBL" id="MCL7022727.1"/>
    </source>
</evidence>